<keyword evidence="15" id="KW-1185">Reference proteome</keyword>
<dbReference type="PRINTS" id="PR00954">
    <property type="entry name" value="FLGMOTORFLIG"/>
</dbReference>
<dbReference type="GO" id="GO:0071973">
    <property type="term" value="P:bacterial-type flagellum-dependent cell motility"/>
    <property type="evidence" value="ECO:0007669"/>
    <property type="project" value="InterPro"/>
</dbReference>
<dbReference type="InterPro" id="IPR023087">
    <property type="entry name" value="Flg_Motor_Flig_C"/>
</dbReference>
<dbReference type="Pfam" id="PF01706">
    <property type="entry name" value="FliG_C"/>
    <property type="match status" value="1"/>
</dbReference>
<dbReference type="Gene3D" id="1.10.220.30">
    <property type="match status" value="3"/>
</dbReference>
<keyword evidence="14" id="KW-0966">Cell projection</keyword>
<comment type="caution">
    <text evidence="14">The sequence shown here is derived from an EMBL/GenBank/DDBJ whole genome shotgun (WGS) entry which is preliminary data.</text>
</comment>
<reference evidence="14 15" key="1">
    <citation type="submission" date="2019-03" db="EMBL/GenBank/DDBJ databases">
        <title>Genomic Encyclopedia of Type Strains, Phase IV (KMG-IV): sequencing the most valuable type-strain genomes for metagenomic binning, comparative biology and taxonomic classification.</title>
        <authorList>
            <person name="Goeker M."/>
        </authorList>
    </citation>
    <scope>NUCLEOTIDE SEQUENCE [LARGE SCALE GENOMIC DNA]</scope>
    <source>
        <strain evidence="14 15">DSM 24766</strain>
    </source>
</reference>
<dbReference type="AlphaFoldDB" id="A0A4R2RRV3"/>
<keyword evidence="14" id="KW-0282">Flagellum</keyword>
<evidence type="ECO:0000256" key="1">
    <source>
        <dbReference type="ARBA" id="ARBA00004117"/>
    </source>
</evidence>
<accession>A0A4R2RRV3</accession>
<dbReference type="Pfam" id="PF14842">
    <property type="entry name" value="FliG_N"/>
    <property type="match status" value="1"/>
</dbReference>
<dbReference type="GO" id="GO:0009425">
    <property type="term" value="C:bacterial-type flagellum basal body"/>
    <property type="evidence" value="ECO:0007669"/>
    <property type="project" value="UniProtKB-SubCell"/>
</dbReference>
<sequence length="357" mass="37673">MTLPCSPDMPGGGLVPAYRLTRRRKAAIIVRLLLGDGIALPIDRLPPALQAALTDDIATMHHVDGATLREVVQEFLAELDQVGLTFPGGLDGAMDLIGKHLSPEAAARIDARRKTGAHPDPWSDLARAEAPELAGLLSGESPEIAAVALSRLPRERAAAVLGAMPARQARQIALAVSRTGNVAPAAVDRIGAALLARQAAAPLRAFDTPAETRMGSILDIAPASTRDSVLESLAETDAELARKVRRAVFTFSDIPMRLSPRDVAALIRSVDQDALVAAIAGAGETDAQTVEFILANMSQRLADQLRDAVCERVSSPPAEEVEAAQARITAALRQLEADGEITLIAPPTGDRARDPRL</sequence>
<evidence type="ECO:0000313" key="15">
    <source>
        <dbReference type="Proteomes" id="UP000295050"/>
    </source>
</evidence>
<evidence type="ECO:0000256" key="9">
    <source>
        <dbReference type="ARBA" id="ARBA00023143"/>
    </source>
</evidence>
<evidence type="ECO:0000256" key="8">
    <source>
        <dbReference type="ARBA" id="ARBA00023136"/>
    </source>
</evidence>
<name>A0A4R2RRV3_9RHOB</name>
<evidence type="ECO:0000259" key="13">
    <source>
        <dbReference type="Pfam" id="PF14842"/>
    </source>
</evidence>
<evidence type="ECO:0000259" key="11">
    <source>
        <dbReference type="Pfam" id="PF01706"/>
    </source>
</evidence>
<dbReference type="PANTHER" id="PTHR30534:SF0">
    <property type="entry name" value="FLAGELLAR MOTOR SWITCH PROTEIN FLIG"/>
    <property type="match status" value="1"/>
</dbReference>
<keyword evidence="6" id="KW-0145">Chemotaxis</keyword>
<evidence type="ECO:0000256" key="6">
    <source>
        <dbReference type="ARBA" id="ARBA00022500"/>
    </source>
</evidence>
<keyword evidence="5" id="KW-1003">Cell membrane</keyword>
<dbReference type="GO" id="GO:0005886">
    <property type="term" value="C:plasma membrane"/>
    <property type="evidence" value="ECO:0007669"/>
    <property type="project" value="UniProtKB-SubCell"/>
</dbReference>
<dbReference type="InterPro" id="IPR032779">
    <property type="entry name" value="FliG_M"/>
</dbReference>
<evidence type="ECO:0000256" key="3">
    <source>
        <dbReference type="ARBA" id="ARBA00010299"/>
    </source>
</evidence>
<evidence type="ECO:0000256" key="5">
    <source>
        <dbReference type="ARBA" id="ARBA00022475"/>
    </source>
</evidence>
<dbReference type="InterPro" id="IPR028263">
    <property type="entry name" value="FliG_N"/>
</dbReference>
<dbReference type="RefSeq" id="WP_165910136.1">
    <property type="nucleotide sequence ID" value="NZ_SLXU01000003.1"/>
</dbReference>
<feature type="domain" description="Flagellar motor switch protein FliG C-terminal" evidence="11">
    <location>
        <begin position="231"/>
        <end position="343"/>
    </location>
</feature>
<comment type="subcellular location">
    <subcellularLocation>
        <location evidence="1">Bacterial flagellum basal body</location>
    </subcellularLocation>
    <subcellularLocation>
        <location evidence="2">Cell membrane</location>
        <topology evidence="2">Peripheral membrane protein</topology>
        <orientation evidence="2">Cytoplasmic side</orientation>
    </subcellularLocation>
</comment>
<organism evidence="14 15">
    <name type="scientific">Rhodovulum bhavnagarense</name>
    <dbReference type="NCBI Taxonomy" id="992286"/>
    <lineage>
        <taxon>Bacteria</taxon>
        <taxon>Pseudomonadati</taxon>
        <taxon>Pseudomonadota</taxon>
        <taxon>Alphaproteobacteria</taxon>
        <taxon>Rhodobacterales</taxon>
        <taxon>Paracoccaceae</taxon>
        <taxon>Rhodovulum</taxon>
    </lineage>
</organism>
<comment type="function">
    <text evidence="10">FliG is one of three proteins (FliG, FliN, FliM) that forms the rotor-mounted switch complex (C ring), located at the base of the basal body. This complex interacts with the CheY and CheZ chemotaxis proteins, in addition to contacting components of the motor that determine the direction of flagellar rotation.</text>
</comment>
<dbReference type="GO" id="GO:0006935">
    <property type="term" value="P:chemotaxis"/>
    <property type="evidence" value="ECO:0007669"/>
    <property type="project" value="UniProtKB-KW"/>
</dbReference>
<feature type="domain" description="Flagellar motor switch protein FliG middle" evidence="12">
    <location>
        <begin position="132"/>
        <end position="197"/>
    </location>
</feature>
<dbReference type="InterPro" id="IPR000090">
    <property type="entry name" value="Flg_Motor_Flig"/>
</dbReference>
<evidence type="ECO:0000313" key="14">
    <source>
        <dbReference type="EMBL" id="TCP61895.1"/>
    </source>
</evidence>
<evidence type="ECO:0000256" key="7">
    <source>
        <dbReference type="ARBA" id="ARBA00022779"/>
    </source>
</evidence>
<feature type="domain" description="Flagellar motor switch protein FliG N-terminal" evidence="13">
    <location>
        <begin position="20"/>
        <end position="122"/>
    </location>
</feature>
<dbReference type="EMBL" id="SLXU01000003">
    <property type="protein sequence ID" value="TCP61895.1"/>
    <property type="molecule type" value="Genomic_DNA"/>
</dbReference>
<keyword evidence="14" id="KW-0969">Cilium</keyword>
<dbReference type="Pfam" id="PF14841">
    <property type="entry name" value="FliG_M"/>
    <property type="match status" value="1"/>
</dbReference>
<dbReference type="GO" id="GO:0003774">
    <property type="term" value="F:cytoskeletal motor activity"/>
    <property type="evidence" value="ECO:0007669"/>
    <property type="project" value="InterPro"/>
</dbReference>
<dbReference type="Proteomes" id="UP000295050">
    <property type="component" value="Unassembled WGS sequence"/>
</dbReference>
<keyword evidence="9" id="KW-0975">Bacterial flagellum</keyword>
<dbReference type="InterPro" id="IPR011002">
    <property type="entry name" value="FliG_a-hlx"/>
</dbReference>
<evidence type="ECO:0000256" key="10">
    <source>
        <dbReference type="ARBA" id="ARBA00025598"/>
    </source>
</evidence>
<evidence type="ECO:0000256" key="2">
    <source>
        <dbReference type="ARBA" id="ARBA00004413"/>
    </source>
</evidence>
<proteinExistence type="inferred from homology"/>
<dbReference type="PANTHER" id="PTHR30534">
    <property type="entry name" value="FLAGELLAR MOTOR SWITCH PROTEIN FLIG"/>
    <property type="match status" value="1"/>
</dbReference>
<keyword evidence="7" id="KW-0283">Flagellar rotation</keyword>
<evidence type="ECO:0000256" key="4">
    <source>
        <dbReference type="ARBA" id="ARBA00021870"/>
    </source>
</evidence>
<keyword evidence="8" id="KW-0472">Membrane</keyword>
<gene>
    <name evidence="14" type="ORF">EV663_10380</name>
</gene>
<comment type="similarity">
    <text evidence="3">Belongs to the FliG family.</text>
</comment>
<protein>
    <recommendedName>
        <fullName evidence="4">Flagellar motor switch protein FliG</fullName>
    </recommendedName>
</protein>
<dbReference type="SUPFAM" id="SSF48029">
    <property type="entry name" value="FliG"/>
    <property type="match status" value="2"/>
</dbReference>
<evidence type="ECO:0000259" key="12">
    <source>
        <dbReference type="Pfam" id="PF14841"/>
    </source>
</evidence>